<comment type="caution">
    <text evidence="2">The sequence shown here is derived from an EMBL/GenBank/DDBJ whole genome shotgun (WGS) entry which is preliminary data.</text>
</comment>
<protein>
    <submittedName>
        <fullName evidence="2">Flagellar motor protein MotB</fullName>
    </submittedName>
</protein>
<proteinExistence type="predicted"/>
<dbReference type="PANTHER" id="PTHR30441">
    <property type="entry name" value="DUF748 DOMAIN-CONTAINING PROTEIN"/>
    <property type="match status" value="1"/>
</dbReference>
<dbReference type="InterPro" id="IPR036737">
    <property type="entry name" value="OmpA-like_sf"/>
</dbReference>
<keyword evidence="2" id="KW-0966">Cell projection</keyword>
<evidence type="ECO:0000256" key="1">
    <source>
        <dbReference type="SAM" id="Phobius"/>
    </source>
</evidence>
<keyword evidence="2" id="KW-0969">Cilium</keyword>
<feature type="transmembrane region" description="Helical" evidence="1">
    <location>
        <begin position="21"/>
        <end position="44"/>
    </location>
</feature>
<dbReference type="InterPro" id="IPR052894">
    <property type="entry name" value="AsmA-related"/>
</dbReference>
<dbReference type="RefSeq" id="WP_189357416.1">
    <property type="nucleotide sequence ID" value="NZ_BMYU01000005.1"/>
</dbReference>
<keyword evidence="1" id="KW-0812">Transmembrane</keyword>
<evidence type="ECO:0000313" key="2">
    <source>
        <dbReference type="EMBL" id="GGX44540.1"/>
    </source>
</evidence>
<dbReference type="InterPro" id="IPR008023">
    <property type="entry name" value="DUF748"/>
</dbReference>
<dbReference type="PANTHER" id="PTHR30441:SF8">
    <property type="entry name" value="DUF748 DOMAIN-CONTAINING PROTEIN"/>
    <property type="match status" value="1"/>
</dbReference>
<accession>A0ABQ2Y1K7</accession>
<dbReference type="Proteomes" id="UP000653343">
    <property type="component" value="Unassembled WGS sequence"/>
</dbReference>
<name>A0ABQ2Y1K7_9BURK</name>
<reference evidence="3" key="1">
    <citation type="journal article" date="2019" name="Int. J. Syst. Evol. Microbiol.">
        <title>The Global Catalogue of Microorganisms (GCM) 10K type strain sequencing project: providing services to taxonomists for standard genome sequencing and annotation.</title>
        <authorList>
            <consortium name="The Broad Institute Genomics Platform"/>
            <consortium name="The Broad Institute Genome Sequencing Center for Infectious Disease"/>
            <person name="Wu L."/>
            <person name="Ma J."/>
        </authorList>
    </citation>
    <scope>NUCLEOTIDE SEQUENCE [LARGE SCALE GENOMIC DNA]</scope>
    <source>
        <strain evidence="3">KCTC 23917</strain>
    </source>
</reference>
<sequence length="1213" mass="132723">MISSTLTSVKSLLSRALQRRWIQISSGLILLWSVLGWLAVPAIVRSVLPEQVLQHTGRVLETGDIRFSPWTLTLTLSDLHLKEADRKTDALTVNKLQLNLSLASVWHRALVVDGLELDQPQLRVTRELQGTHSRYNFSDILEKLAETPASPEPARFALHDILIRQGGIRYEDTGSAKTAVISALELGLPFISSFPHDADTHVEPAISFMLNDAPVRFHANSKPFSSTMESRLDLGIQTLDLAKLQSYLPLALPVRLQSARLDSALTLVFQNQPAKAVLEGSVALQKVHLQSPEGDDLLRVGGLKAELASVDLHSLQGHIKNLQIDQPEIWLSADKERGWNWLALMPVKTMVAKPKASEAKAGNAAQTESALPLWKLDKANMQDGSLHFSDNLLASRKTSRDLQWSLSVNSLNTAKDAAPAQLYFALSDADKGSMKLDAQIQPLSRQISAQLQVSDWQIAPYQPWLDKVLRAGLSGAVDASLQAVWQPEKWSLEKSELHLHDLRLQGTPADGSVALSSLDLNGITANSELRQLKAEMLALDGLRTELKRGSDGVWLASRWLAQDTAKSGSAGEQTAAKPWQLQLEQLKLAQSALSFSDQSVRPAFRAQLDQVNLNVSQWRSDLSQALKIGVSGRWNQKGSLKLDADLGPKLADARFSIDARSLPVASLYPYVSDLLNVEVTQGNLSLKGSGRAGSLRTAQPELAFDGQMKLQDFQIFENGSEQDFLEWKTIAADGLKLQFGPRNRQIELATLTLQDFFARAVLSEKGKLNLSNILVRKAPDTAAPADAKEKAVPVSQNASLAAATPLQEAQPAPAKSAAPLIRIGQTRISGGNINFTDHFIRPNYKANLTGVSGTIGLLASDSTQPATIELTGKVDDDAPLLVSGALNPLANPIFLDIKGSTNGLELTRLTPYSAKYAGYAIEKGKLSMQVAYRIEQQQLKAENEIVLDQLTFGEKVESPDATKLPVMLAVALLRDNQGKIAINLPVTGSLSDPQFSVSSLIFKVFMNVLTKAVTSPFALLGSLFGGGEELSFVSFDPGQTLIADPARQRLDQLGKALLARQSLHLEITGKADAVSDADGVRAAVLERRLQEAKWRDALKKDKTIRIDDITLSKEERHRYLQALYGEASIVKPRNVLGLTKSLPDDEVTTLLKAAIPVDDDSLRQLAQRRADLVRDYLEDVAGVPRERLFLIAPRIHRDSANSDAWHRVDFSLK</sequence>
<dbReference type="Gene3D" id="3.30.1330.60">
    <property type="entry name" value="OmpA-like domain"/>
    <property type="match status" value="1"/>
</dbReference>
<keyword evidence="3" id="KW-1185">Reference proteome</keyword>
<evidence type="ECO:0000313" key="3">
    <source>
        <dbReference type="Proteomes" id="UP000653343"/>
    </source>
</evidence>
<keyword evidence="1" id="KW-1133">Transmembrane helix</keyword>
<keyword evidence="2" id="KW-0282">Flagellum</keyword>
<organism evidence="2 3">
    <name type="scientific">Undibacterium squillarum</name>
    <dbReference type="NCBI Taxonomy" id="1131567"/>
    <lineage>
        <taxon>Bacteria</taxon>
        <taxon>Pseudomonadati</taxon>
        <taxon>Pseudomonadota</taxon>
        <taxon>Betaproteobacteria</taxon>
        <taxon>Burkholderiales</taxon>
        <taxon>Oxalobacteraceae</taxon>
        <taxon>Undibacterium</taxon>
    </lineage>
</organism>
<dbReference type="Pfam" id="PF05359">
    <property type="entry name" value="DUF748"/>
    <property type="match status" value="1"/>
</dbReference>
<keyword evidence="1" id="KW-0472">Membrane</keyword>
<gene>
    <name evidence="2" type="ORF">GCM10010946_23880</name>
</gene>
<dbReference type="EMBL" id="BMYU01000005">
    <property type="protein sequence ID" value="GGX44540.1"/>
    <property type="molecule type" value="Genomic_DNA"/>
</dbReference>